<dbReference type="Proteomes" id="UP000309340">
    <property type="component" value="Unassembled WGS sequence"/>
</dbReference>
<dbReference type="Pfam" id="PF10384">
    <property type="entry name" value="Scm3"/>
    <property type="match status" value="1"/>
</dbReference>
<dbReference type="PROSITE" id="PS00344">
    <property type="entry name" value="GATA_ZN_FINGER_1"/>
    <property type="match status" value="1"/>
</dbReference>
<evidence type="ECO:0000256" key="2">
    <source>
        <dbReference type="SAM" id="MobiDB-lite"/>
    </source>
</evidence>
<keyword evidence="1" id="KW-0863">Zinc-finger</keyword>
<evidence type="ECO:0000313" key="6">
    <source>
        <dbReference type="EMBL" id="TKA78421.1"/>
    </source>
</evidence>
<dbReference type="SMART" id="SM00717">
    <property type="entry name" value="SANT"/>
    <property type="match status" value="5"/>
</dbReference>
<dbReference type="Gene3D" id="3.30.50.10">
    <property type="entry name" value="Erythroid Transcription Factor GATA-1, subunit A"/>
    <property type="match status" value="1"/>
</dbReference>
<evidence type="ECO:0000259" key="5">
    <source>
        <dbReference type="PROSITE" id="PS51294"/>
    </source>
</evidence>
<dbReference type="PROSITE" id="PS50114">
    <property type="entry name" value="GATA_ZN_FINGER_2"/>
    <property type="match status" value="1"/>
</dbReference>
<organism evidence="6 7">
    <name type="scientific">Friedmanniomyces simplex</name>
    <dbReference type="NCBI Taxonomy" id="329884"/>
    <lineage>
        <taxon>Eukaryota</taxon>
        <taxon>Fungi</taxon>
        <taxon>Dikarya</taxon>
        <taxon>Ascomycota</taxon>
        <taxon>Pezizomycotina</taxon>
        <taxon>Dothideomycetes</taxon>
        <taxon>Dothideomycetidae</taxon>
        <taxon>Mycosphaerellales</taxon>
        <taxon>Teratosphaeriaceae</taxon>
        <taxon>Friedmanniomyces</taxon>
    </lineage>
</organism>
<dbReference type="SMART" id="SM00401">
    <property type="entry name" value="ZnF_GATA"/>
    <property type="match status" value="1"/>
</dbReference>
<dbReference type="GO" id="GO:0005634">
    <property type="term" value="C:nucleus"/>
    <property type="evidence" value="ECO:0007669"/>
    <property type="project" value="InterPro"/>
</dbReference>
<feature type="compositionally biased region" description="Basic and acidic residues" evidence="2">
    <location>
        <begin position="1294"/>
        <end position="1303"/>
    </location>
</feature>
<dbReference type="GO" id="GO:0008270">
    <property type="term" value="F:zinc ion binding"/>
    <property type="evidence" value="ECO:0007669"/>
    <property type="project" value="UniProtKB-KW"/>
</dbReference>
<evidence type="ECO:0000313" key="7">
    <source>
        <dbReference type="Proteomes" id="UP000309340"/>
    </source>
</evidence>
<dbReference type="InterPro" id="IPR009057">
    <property type="entry name" value="Homeodomain-like_sf"/>
</dbReference>
<feature type="compositionally biased region" description="Polar residues" evidence="2">
    <location>
        <begin position="308"/>
        <end position="325"/>
    </location>
</feature>
<dbReference type="Pfam" id="PF00320">
    <property type="entry name" value="GATA"/>
    <property type="match status" value="1"/>
</dbReference>
<feature type="region of interest" description="Disordered" evidence="2">
    <location>
        <begin position="897"/>
        <end position="956"/>
    </location>
</feature>
<feature type="region of interest" description="Disordered" evidence="2">
    <location>
        <begin position="1452"/>
        <end position="1550"/>
    </location>
</feature>
<evidence type="ECO:0000256" key="1">
    <source>
        <dbReference type="PROSITE-ProRule" id="PRU00094"/>
    </source>
</evidence>
<dbReference type="GO" id="GO:0000978">
    <property type="term" value="F:RNA polymerase II cis-regulatory region sequence-specific DNA binding"/>
    <property type="evidence" value="ECO:0007669"/>
    <property type="project" value="TreeGrafter"/>
</dbReference>
<dbReference type="Gene3D" id="1.10.10.60">
    <property type="entry name" value="Homeodomain-like"/>
    <property type="match status" value="1"/>
</dbReference>
<proteinExistence type="predicted"/>
<dbReference type="PROSITE" id="PS50090">
    <property type="entry name" value="MYB_LIKE"/>
    <property type="match status" value="1"/>
</dbReference>
<dbReference type="InterPro" id="IPR001005">
    <property type="entry name" value="SANT/Myb"/>
</dbReference>
<feature type="region of interest" description="Disordered" evidence="2">
    <location>
        <begin position="1136"/>
        <end position="1157"/>
    </location>
</feature>
<accession>A0A4U0XP90</accession>
<dbReference type="Gene3D" id="1.10.20.10">
    <property type="entry name" value="Histone, subunit A"/>
    <property type="match status" value="1"/>
</dbReference>
<dbReference type="OrthoDB" id="2420608at2759"/>
<dbReference type="InterPro" id="IPR000679">
    <property type="entry name" value="Znf_GATA"/>
</dbReference>
<protein>
    <submittedName>
        <fullName evidence="6">Uncharacterized protein</fullName>
    </submittedName>
</protein>
<dbReference type="SUPFAM" id="SSF46689">
    <property type="entry name" value="Homeodomain-like"/>
    <property type="match status" value="3"/>
</dbReference>
<gene>
    <name evidence="6" type="ORF">B0A55_03050</name>
</gene>
<dbReference type="InterPro" id="IPR050560">
    <property type="entry name" value="MYB_TF"/>
</dbReference>
<evidence type="ECO:0000259" key="3">
    <source>
        <dbReference type="PROSITE" id="PS50090"/>
    </source>
</evidence>
<feature type="compositionally biased region" description="Polar residues" evidence="2">
    <location>
        <begin position="1382"/>
        <end position="1393"/>
    </location>
</feature>
<feature type="compositionally biased region" description="Basic residues" evidence="2">
    <location>
        <begin position="344"/>
        <end position="353"/>
    </location>
</feature>
<dbReference type="EMBL" id="NAJQ01000113">
    <property type="protein sequence ID" value="TKA78421.1"/>
    <property type="molecule type" value="Genomic_DNA"/>
</dbReference>
<dbReference type="PANTHER" id="PTHR45614:SF25">
    <property type="entry name" value="MYB PROTEIN"/>
    <property type="match status" value="1"/>
</dbReference>
<dbReference type="CDD" id="cd00167">
    <property type="entry name" value="SANT"/>
    <property type="match status" value="5"/>
</dbReference>
<dbReference type="InterPro" id="IPR017930">
    <property type="entry name" value="Myb_dom"/>
</dbReference>
<feature type="region of interest" description="Disordered" evidence="2">
    <location>
        <begin position="437"/>
        <end position="472"/>
    </location>
</feature>
<reference evidence="6 7" key="1">
    <citation type="submission" date="2017-03" db="EMBL/GenBank/DDBJ databases">
        <title>Genomes of endolithic fungi from Antarctica.</title>
        <authorList>
            <person name="Coleine C."/>
            <person name="Masonjones S."/>
            <person name="Stajich J.E."/>
        </authorList>
    </citation>
    <scope>NUCLEOTIDE SEQUENCE [LARGE SCALE GENOMIC DNA]</scope>
    <source>
        <strain evidence="6 7">CCFEE 5184</strain>
    </source>
</reference>
<dbReference type="InterPro" id="IPR009072">
    <property type="entry name" value="Histone-fold"/>
</dbReference>
<feature type="region of interest" description="Disordered" evidence="2">
    <location>
        <begin position="1"/>
        <end position="61"/>
    </location>
</feature>
<dbReference type="STRING" id="329884.A0A4U0XP90"/>
<feature type="compositionally biased region" description="Polar residues" evidence="2">
    <location>
        <begin position="911"/>
        <end position="921"/>
    </location>
</feature>
<feature type="domain" description="HTH myb-type" evidence="5">
    <location>
        <begin position="967"/>
        <end position="1020"/>
    </location>
</feature>
<feature type="domain" description="Myb-like" evidence="3">
    <location>
        <begin position="967"/>
        <end position="1016"/>
    </location>
</feature>
<dbReference type="CDD" id="cd00202">
    <property type="entry name" value="ZnF_GATA"/>
    <property type="match status" value="1"/>
</dbReference>
<feature type="region of interest" description="Disordered" evidence="2">
    <location>
        <begin position="1243"/>
        <end position="1315"/>
    </location>
</feature>
<keyword evidence="1" id="KW-0479">Metal-binding</keyword>
<dbReference type="InterPro" id="IPR013088">
    <property type="entry name" value="Znf_NHR/GATA"/>
</dbReference>
<dbReference type="GO" id="GO:0000981">
    <property type="term" value="F:DNA-binding transcription factor activity, RNA polymerase II-specific"/>
    <property type="evidence" value="ECO:0007669"/>
    <property type="project" value="TreeGrafter"/>
</dbReference>
<evidence type="ECO:0000259" key="4">
    <source>
        <dbReference type="PROSITE" id="PS50114"/>
    </source>
</evidence>
<dbReference type="GO" id="GO:0046982">
    <property type="term" value="F:protein heterodimerization activity"/>
    <property type="evidence" value="ECO:0007669"/>
    <property type="project" value="InterPro"/>
</dbReference>
<dbReference type="Pfam" id="PF00249">
    <property type="entry name" value="Myb_DNA-binding"/>
    <property type="match status" value="1"/>
</dbReference>
<feature type="compositionally biased region" description="Basic and acidic residues" evidence="2">
    <location>
        <begin position="50"/>
        <end position="61"/>
    </location>
</feature>
<feature type="domain" description="GATA-type" evidence="4">
    <location>
        <begin position="396"/>
        <end position="450"/>
    </location>
</feature>
<sequence length="1550" mass="168620">MGSAGLAWTSTSIPVDLTTDWDGEESHQIMSRSESADAEESASEGNDAAFQRDRQQNDQRLKDRFEQIFEKYAWDFTGVGDEIDIETGEIVVDNGHLENMQHEVDPGESQSLQFVKDFADELEHEVEYSESEEEGGSDGPAGESYAEGMESEGHHEATAAPDNHSSMRLPYHLNDPTGQPKNTALFALDPLLQELSHATLPAEIAQYSRNTSGVKGSLPGEGETQPAALSDIMSIPAVQSSMRNLMSRAESDRNLAPEAIEALGVSIANQLARLMPGGGRSEAKVAKGKRKDPTWDFPDLPAFKRQRIASSQPPRPQLSQLSTVLSPAGKSRKEPSESIWAPAHHPRCQKPKPPKLPISQGEQKDYVERSDVAVASESARQQADDPPVDDGVPVLKECHHCGIRATVIWRSGPDGHDLCNACGMYWYRYDLLRPLRRETPEPPSDDESDREHRGGSQHANASRRPIKTGSRHTPFSIEEDALIIKLKELDHLSWERIGNHFQGRSHYGVQCRYAKTLVSQPSAGRDALIEQGFEFDKDSEAEEALHEERNEQRDELLVQLRLEDELDWAAIAERIPGRTSAWVEKRFDILVGNRSPSSATARKKKKKKRANPIYANAPKHHYKVYTPEEDELLIKLREVDKLPWEILAQEFTQRTWLSLQKRYVRTLAQRHKAMRAGGDDPYTHVFLQADDDDDGDVQLGPPGRKRMEQMLAQRREEDETLLRLKNIEGLSFGEIAERMPGRTVASLINRYEQLREFNGSMGVPAPASPEDGTQESGSAGGEVRDQSTFTSAAAGPDEASSMKGSRYTPGECELIMRLRNDENLAWYAIAARLPGRTARGVEKHYCHLTQKSLSHPADVTVATEGFTETPPVMQDISVSVIDPMLIGDAMNESAAAAQASEPVAKTLEASGATQSGTTPASPTDEASESTPNPCPTAMPILSNSLQQPHPDPPIEHSIIKTSAHYTGPAKPGAKWTQAEHELLVKLRSKKMSWVDIASQLPGRTASAVACRWHEHWKDKDTIMASPRAMPYFVAPRANMMSSLSGAAQHRQSTDPFIERSPGDGVISSAEEEVAALRADDGLPTVESVINSKGAEVVISEETFELSAMPHLMQHPESASPDTTTIPVTSRLARDNTAASSMGVEPDVEGTPPATDPPHAALVTRKCIGICRAIKPIAEFAGSRSRDPVLRCLDCRGLVLDATSGRARKRTSANTAVMIPPALTQGSTDVVGLAEVLNVASLPPANDARRRTRGQRKAERHASQSTQDALSSPTVGPPANSPLVNMPPLLAVPAKEPRRSRTIKEAGPPAAQCNVPAATSGLPSVITSEQTVNEAPSSVPMEPSDAESDFSETFQVDNGLGDDSVARRPTAPGMVSKSDILPPSSTDSLQSNGLTDFKPPLTSLVDCKSILSSDVLHEPESSPVKLHPHSLVAEVKHALDETEVVGAKEEMPLVKPEHPTSASRSSSPVFSRIKEQSPQAFYSRAASAAYPGSRADRCKQSDLTGRRCASTPASSGGRAGASTVGSSIGNVRKSMQMRAKVEDSSEDELAL</sequence>
<comment type="caution">
    <text evidence="6">The sequence shown here is derived from an EMBL/GenBank/DDBJ whole genome shotgun (WGS) entry which is preliminary data.</text>
</comment>
<dbReference type="PROSITE" id="PS51294">
    <property type="entry name" value="HTH_MYB"/>
    <property type="match status" value="1"/>
</dbReference>
<feature type="region of interest" description="Disordered" evidence="2">
    <location>
        <begin position="759"/>
        <end position="806"/>
    </location>
</feature>
<dbReference type="SUPFAM" id="SSF57716">
    <property type="entry name" value="Glucocorticoid receptor-like (DNA-binding domain)"/>
    <property type="match status" value="1"/>
</dbReference>
<name>A0A4U0XP90_9PEZI</name>
<feature type="region of interest" description="Disordered" evidence="2">
    <location>
        <begin position="123"/>
        <end position="176"/>
    </location>
</feature>
<feature type="region of interest" description="Disordered" evidence="2">
    <location>
        <begin position="1328"/>
        <end position="1393"/>
    </location>
</feature>
<feature type="region of interest" description="Disordered" evidence="2">
    <location>
        <begin position="278"/>
        <end position="390"/>
    </location>
</feature>
<dbReference type="GO" id="GO:0042393">
    <property type="term" value="F:histone binding"/>
    <property type="evidence" value="ECO:0007669"/>
    <property type="project" value="InterPro"/>
</dbReference>
<feature type="compositionally biased region" description="Polar residues" evidence="2">
    <location>
        <begin position="1262"/>
        <end position="1273"/>
    </location>
</feature>
<feature type="compositionally biased region" description="Low complexity" evidence="2">
    <location>
        <begin position="1460"/>
        <end position="1470"/>
    </location>
</feature>
<keyword evidence="7" id="KW-1185">Reference proteome</keyword>
<feature type="compositionally biased region" description="Basic and acidic residues" evidence="2">
    <location>
        <begin position="362"/>
        <end position="371"/>
    </location>
</feature>
<keyword evidence="1" id="KW-0862">Zinc</keyword>
<dbReference type="InterPro" id="IPR018465">
    <property type="entry name" value="Scm3/HJURP"/>
</dbReference>
<dbReference type="PANTHER" id="PTHR45614">
    <property type="entry name" value="MYB PROTEIN-RELATED"/>
    <property type="match status" value="1"/>
</dbReference>